<dbReference type="InterPro" id="IPR003607">
    <property type="entry name" value="HD/PDEase_dom"/>
</dbReference>
<dbReference type="SUPFAM" id="SSF109604">
    <property type="entry name" value="HD-domain/PDEase-like"/>
    <property type="match status" value="1"/>
</dbReference>
<dbReference type="PROSITE" id="PS51831">
    <property type="entry name" value="HD"/>
    <property type="match status" value="1"/>
</dbReference>
<keyword evidence="3" id="KW-1185">Reference proteome</keyword>
<reference evidence="2 3" key="1">
    <citation type="submission" date="2019-03" db="EMBL/GenBank/DDBJ databases">
        <title>Genomic Encyclopedia of Type Strains, Phase IV (KMG-IV): sequencing the most valuable type-strain genomes for metagenomic binning, comparative biology and taxonomic classification.</title>
        <authorList>
            <person name="Goeker M."/>
        </authorList>
    </citation>
    <scope>NUCLEOTIDE SEQUENCE [LARGE SCALE GENOMIC DNA]</scope>
    <source>
        <strain evidence="2 3">DSM 23802</strain>
    </source>
</reference>
<dbReference type="Pfam" id="PF01966">
    <property type="entry name" value="HD"/>
    <property type="match status" value="1"/>
</dbReference>
<gene>
    <name evidence="2" type="ORF">EDD72_12134</name>
</gene>
<dbReference type="Proteomes" id="UP000295788">
    <property type="component" value="Unassembled WGS sequence"/>
</dbReference>
<feature type="domain" description="HD" evidence="1">
    <location>
        <begin position="24"/>
        <end position="126"/>
    </location>
</feature>
<dbReference type="OrthoDB" id="9797344at2"/>
<proteinExistence type="predicted"/>
<name>A0A4R3K938_9BACI</name>
<dbReference type="EMBL" id="SMAB01000021">
    <property type="protein sequence ID" value="TCS79409.1"/>
    <property type="molecule type" value="Genomic_DNA"/>
</dbReference>
<evidence type="ECO:0000313" key="3">
    <source>
        <dbReference type="Proteomes" id="UP000295788"/>
    </source>
</evidence>
<comment type="caution">
    <text evidence="2">The sequence shown here is derived from an EMBL/GenBank/DDBJ whole genome shotgun (WGS) entry which is preliminary data.</text>
</comment>
<accession>A0A4R3K938</accession>
<dbReference type="Gene3D" id="1.10.3210.50">
    <property type="match status" value="1"/>
</dbReference>
<dbReference type="PANTHER" id="PTHR33594">
    <property type="entry name" value="SUPERFAMILY HYDROLASE, PUTATIVE (AFU_ORTHOLOGUE AFUA_1G03035)-RELATED"/>
    <property type="match status" value="1"/>
</dbReference>
<sequence>MELVIEKVKEYIKKHMMDESSGHDYWHVMRVYHNAQLLMREEKANVNANVVQLAALLHDIGDYKITGSDDTQIGIPKAILEELNVDSNIIKQVLQIIGEISFHQQTEKLSSLESQIVQDADRLDAIGAIGIARAFAYGGAKGRQIWNPEEPPKLKMSKEEYMRNKGNSINHFYEKLLLLKDRMNTDAGKKIAKERHRFMEIYLEQFFLEWNGER</sequence>
<dbReference type="RefSeq" id="WP_132770197.1">
    <property type="nucleotide sequence ID" value="NZ_SMAB01000021.1"/>
</dbReference>
<dbReference type="CDD" id="cd00077">
    <property type="entry name" value="HDc"/>
    <property type="match status" value="1"/>
</dbReference>
<protein>
    <recommendedName>
        <fullName evidence="1">HD domain-containing protein</fullName>
    </recommendedName>
</protein>
<organism evidence="2 3">
    <name type="scientific">Tepidibacillus fermentans</name>
    <dbReference type="NCBI Taxonomy" id="1281767"/>
    <lineage>
        <taxon>Bacteria</taxon>
        <taxon>Bacillati</taxon>
        <taxon>Bacillota</taxon>
        <taxon>Bacilli</taxon>
        <taxon>Bacillales</taxon>
        <taxon>Bacillaceae</taxon>
        <taxon>Tepidibacillus</taxon>
    </lineage>
</organism>
<evidence type="ECO:0000313" key="2">
    <source>
        <dbReference type="EMBL" id="TCS79409.1"/>
    </source>
</evidence>
<dbReference type="InterPro" id="IPR006674">
    <property type="entry name" value="HD_domain"/>
</dbReference>
<dbReference type="PANTHER" id="PTHR33594:SF1">
    <property type="entry name" value="HD_PDEASE DOMAIN-CONTAINING PROTEIN"/>
    <property type="match status" value="1"/>
</dbReference>
<evidence type="ECO:0000259" key="1">
    <source>
        <dbReference type="PROSITE" id="PS51831"/>
    </source>
</evidence>
<dbReference type="AlphaFoldDB" id="A0A4R3K938"/>
<dbReference type="SMART" id="SM00471">
    <property type="entry name" value="HDc"/>
    <property type="match status" value="1"/>
</dbReference>